<evidence type="ECO:0000256" key="20">
    <source>
        <dbReference type="ARBA" id="ARBA00051892"/>
    </source>
</evidence>
<evidence type="ECO:0000256" key="1">
    <source>
        <dbReference type="ARBA" id="ARBA00004123"/>
    </source>
</evidence>
<reference evidence="27" key="1">
    <citation type="submission" date="2025-08" db="UniProtKB">
        <authorList>
            <consortium name="Ensembl"/>
        </authorList>
    </citation>
    <scope>IDENTIFICATION</scope>
</reference>
<evidence type="ECO:0000313" key="27">
    <source>
        <dbReference type="Ensembl" id="ENSAPOP00000002758.1"/>
    </source>
</evidence>
<keyword evidence="16" id="KW-0472">Membrane</keyword>
<dbReference type="GO" id="GO:0005886">
    <property type="term" value="C:plasma membrane"/>
    <property type="evidence" value="ECO:0007669"/>
    <property type="project" value="UniProtKB-SubCell"/>
</dbReference>
<dbReference type="SUPFAM" id="SSF49562">
    <property type="entry name" value="C2 domain (Calcium/lipid-binding domain, CaLB)"/>
    <property type="match status" value="1"/>
</dbReference>
<evidence type="ECO:0000256" key="18">
    <source>
        <dbReference type="ARBA" id="ARBA00034105"/>
    </source>
</evidence>
<dbReference type="AlphaFoldDB" id="A0A3Q1EGB1"/>
<dbReference type="PANTHER" id="PTHR12187:SF4">
    <property type="entry name" value="INOSITOL POLYPHOSPHATE-4-PHOSPHATASE TYPE I A"/>
    <property type="match status" value="1"/>
</dbReference>
<evidence type="ECO:0000256" key="10">
    <source>
        <dbReference type="ARBA" id="ARBA00022490"/>
    </source>
</evidence>
<dbReference type="GO" id="GO:0005634">
    <property type="term" value="C:nucleus"/>
    <property type="evidence" value="ECO:0007669"/>
    <property type="project" value="UniProtKB-SubCell"/>
</dbReference>
<evidence type="ECO:0000256" key="2">
    <source>
        <dbReference type="ARBA" id="ARBA00004146"/>
    </source>
</evidence>
<evidence type="ECO:0000256" key="14">
    <source>
        <dbReference type="ARBA" id="ARBA00023018"/>
    </source>
</evidence>
<comment type="subunit">
    <text evidence="21">Interacts with INPP5F.</text>
</comment>
<comment type="similarity">
    <text evidence="7">Belongs to the inositol 3,4-bisphosphate 4-phosphatase family.</text>
</comment>
<sequence length="940" mass="105729">MAGGRERGSRTQRPWSVYRANTFELSSEMIGLALAGNSQDPDEPVLEFSVACADLVTPALDRKPNSFVAVSCTTPPQAFWTKHAQTEVIEGTSNPIFLSSIAFFQESNINHQTQVKLAVYDVKDRSQGTMYMLGSALFPVKELLHEKSHRLQLELRSAENQRVGNITIAAWQMEDRADQRMSVGRLPDSINGRTVLPVDESLTESMGVRIKYASLCKDTLLRSVFGGTMSRMYRFPTTDGNHLRVLEQMAESVLSLNIPRQFVKLLLEEDAARVCELEELGELSPCWENLRRQIVSQYQTIILAYQETLSDLNDYRGPSFKASNLKAERKLEFMPTNLHVQRMRVQDELGFEHTYDVVTIGAPAAHCQGFKNSGLRKLIQKFEEAKKHVYEEECSALSSSQSIVYIPQDIVRAKEIIAHINTLKTQVSYYAERLSRAAKDRSASGLERTLAILADKTRQLVTVCDCKLLASAIQALNAARPEYIASKASPSAESEQVVLRNDQDTLLAKWSGSNSRSSLHVDWHEEEWEKVWLNVDKSLECIIQRVDKLLQKERRPSVGSQDSSQSDLQGGSTKKDGSPAAEEAYPGEWSEALYPLLTTLTECVAMMSDKAKKSMVFLLMQDSAPTIAMDVSLQYRRDVVFCQTLTALVCGFIIKLRNCLRDNGFLRQLYTIGLLAQFESLLSTYGEELAMLEDMSVGIMDLRNVTFKVTQATGSSAPDMLPIITGNRDGFNVRIPLPGTMFDALPREIQSGMLLRVQPVHFNVGINEQQTLAEKFGDTSLQEIINSESLSRLNSYYEQFKEVLPEDCLPRSRSQTCLPELLRFLGQNVNARKNKNVDILWQAAEICRRLNGVRFTSCKSAKDRTAMSVTLEQCLILQHEHGMAPQVFTQALDCMRSEGCRRENTVKNVGCRKYAFNSLQLKAFPKHYRPPDGTFGKVET</sequence>
<feature type="domain" description="C2" evidence="26">
    <location>
        <begin position="26"/>
        <end position="153"/>
    </location>
</feature>
<dbReference type="GO" id="GO:0055038">
    <property type="term" value="C:recycling endosome membrane"/>
    <property type="evidence" value="ECO:0007669"/>
    <property type="project" value="UniProtKB-SubCell"/>
</dbReference>
<evidence type="ECO:0000256" key="9">
    <source>
        <dbReference type="ARBA" id="ARBA00022475"/>
    </source>
</evidence>
<keyword evidence="17" id="KW-0539">Nucleus</keyword>
<evidence type="ECO:0000256" key="16">
    <source>
        <dbReference type="ARBA" id="ARBA00023136"/>
    </source>
</evidence>
<dbReference type="CDD" id="cd04048">
    <property type="entry name" value="C2A_Copine"/>
    <property type="match status" value="1"/>
</dbReference>
<comment type="subcellular location">
    <subcellularLocation>
        <location evidence="3">Cell membrane</location>
    </subcellularLocation>
    <subcellularLocation>
        <location evidence="4">Cytoplasm</location>
    </subcellularLocation>
    <subcellularLocation>
        <location evidence="2">Early endosome membrane</location>
    </subcellularLocation>
    <subcellularLocation>
        <location evidence="1">Nucleus</location>
    </subcellularLocation>
    <subcellularLocation>
        <location evidence="18">Postsynaptic density</location>
    </subcellularLocation>
    <subcellularLocation>
        <location evidence="5">Recycling endosome membrane</location>
    </subcellularLocation>
</comment>
<evidence type="ECO:0000256" key="24">
    <source>
        <dbReference type="ARBA" id="ARBA00082036"/>
    </source>
</evidence>
<reference evidence="27" key="2">
    <citation type="submission" date="2025-09" db="UniProtKB">
        <authorList>
            <consortium name="Ensembl"/>
        </authorList>
    </citation>
    <scope>IDENTIFICATION</scope>
</reference>
<dbReference type="EC" id="3.1.3.66" evidence="8"/>
<evidence type="ECO:0000256" key="7">
    <source>
        <dbReference type="ARBA" id="ARBA00006306"/>
    </source>
</evidence>
<dbReference type="GO" id="GO:0031901">
    <property type="term" value="C:early endosome membrane"/>
    <property type="evidence" value="ECO:0007669"/>
    <property type="project" value="UniProtKB-SubCell"/>
</dbReference>
<keyword evidence="28" id="KW-1185">Reference proteome</keyword>
<proteinExistence type="inferred from homology"/>
<dbReference type="FunFam" id="2.60.40.150:FF:000038">
    <property type="entry name" value="Type I inositol 3,4-bisphosphate 4-phosphatase"/>
    <property type="match status" value="1"/>
</dbReference>
<comment type="catalytic activity">
    <reaction evidence="20">
        <text>1D-myo-inositol 1,3,4-trisphosphate + H2O = 1D-myo-inositol 1,3-bisphosphate + phosphate</text>
        <dbReference type="Rhea" id="RHEA:43392"/>
        <dbReference type="ChEBI" id="CHEBI:15377"/>
        <dbReference type="ChEBI" id="CHEBI:43474"/>
        <dbReference type="ChEBI" id="CHEBI:58414"/>
        <dbReference type="ChEBI" id="CHEBI:83242"/>
    </reaction>
    <physiologicalReaction direction="left-to-right" evidence="20">
        <dbReference type="Rhea" id="RHEA:43393"/>
    </physiologicalReaction>
</comment>
<accession>A0A3Q1EGB1</accession>
<evidence type="ECO:0000256" key="22">
    <source>
        <dbReference type="ARBA" id="ARBA00074640"/>
    </source>
</evidence>
<keyword evidence="11" id="KW-0597">Phosphoprotein</keyword>
<dbReference type="PANTHER" id="PTHR12187">
    <property type="entry name" value="AGAP000124-PA"/>
    <property type="match status" value="1"/>
</dbReference>
<evidence type="ECO:0000256" key="8">
    <source>
        <dbReference type="ARBA" id="ARBA00013037"/>
    </source>
</evidence>
<evidence type="ECO:0000256" key="5">
    <source>
        <dbReference type="ARBA" id="ARBA00004565"/>
    </source>
</evidence>
<evidence type="ECO:0000256" key="23">
    <source>
        <dbReference type="ARBA" id="ARBA00080875"/>
    </source>
</evidence>
<dbReference type="Proteomes" id="UP000257200">
    <property type="component" value="Unplaced"/>
</dbReference>
<evidence type="ECO:0000256" key="3">
    <source>
        <dbReference type="ARBA" id="ARBA00004236"/>
    </source>
</evidence>
<evidence type="ECO:0000256" key="17">
    <source>
        <dbReference type="ARBA" id="ARBA00023242"/>
    </source>
</evidence>
<name>A0A3Q1EGB1_9TELE</name>
<feature type="compositionally biased region" description="Low complexity" evidence="25">
    <location>
        <begin position="557"/>
        <end position="572"/>
    </location>
</feature>
<dbReference type="GO" id="GO:0044281">
    <property type="term" value="P:small molecule metabolic process"/>
    <property type="evidence" value="ECO:0007669"/>
    <property type="project" value="UniProtKB-ARBA"/>
</dbReference>
<dbReference type="InterPro" id="IPR039034">
    <property type="entry name" value="INPP4"/>
</dbReference>
<dbReference type="Ensembl" id="ENSAPOT00000012891.1">
    <property type="protein sequence ID" value="ENSAPOP00000002758.1"/>
    <property type="gene ID" value="ENSAPOG00000004305.1"/>
</dbReference>
<dbReference type="InterPro" id="IPR000008">
    <property type="entry name" value="C2_dom"/>
</dbReference>
<keyword evidence="13" id="KW-0378">Hydrolase</keyword>
<keyword evidence="10" id="KW-0963">Cytoplasm</keyword>
<evidence type="ECO:0000256" key="15">
    <source>
        <dbReference type="ARBA" id="ARBA00023098"/>
    </source>
</evidence>
<dbReference type="GO" id="GO:0014069">
    <property type="term" value="C:postsynaptic density"/>
    <property type="evidence" value="ECO:0007669"/>
    <property type="project" value="UniProtKB-SubCell"/>
</dbReference>
<evidence type="ECO:0000256" key="21">
    <source>
        <dbReference type="ARBA" id="ARBA00065112"/>
    </source>
</evidence>
<evidence type="ECO:0000313" key="28">
    <source>
        <dbReference type="Proteomes" id="UP000257200"/>
    </source>
</evidence>
<comment type="pathway">
    <text evidence="6">Signal transduction; phosphatidylinositol signaling pathway.</text>
</comment>
<organism evidence="27 28">
    <name type="scientific">Acanthochromis polyacanthus</name>
    <name type="common">spiny chromis</name>
    <dbReference type="NCBI Taxonomy" id="80966"/>
    <lineage>
        <taxon>Eukaryota</taxon>
        <taxon>Metazoa</taxon>
        <taxon>Chordata</taxon>
        <taxon>Craniata</taxon>
        <taxon>Vertebrata</taxon>
        <taxon>Euteleostomi</taxon>
        <taxon>Actinopterygii</taxon>
        <taxon>Neopterygii</taxon>
        <taxon>Teleostei</taxon>
        <taxon>Neoteleostei</taxon>
        <taxon>Acanthomorphata</taxon>
        <taxon>Ovalentaria</taxon>
        <taxon>Pomacentridae</taxon>
        <taxon>Acanthochromis</taxon>
    </lineage>
</organism>
<dbReference type="Gene3D" id="2.60.40.150">
    <property type="entry name" value="C2 domain"/>
    <property type="match status" value="1"/>
</dbReference>
<dbReference type="PROSITE" id="PS50004">
    <property type="entry name" value="C2"/>
    <property type="match status" value="1"/>
</dbReference>
<protein>
    <recommendedName>
        <fullName evidence="22">Inositol polyphosphate-4-phosphatase type I A</fullName>
        <ecNumber evidence="8">3.1.3.66</ecNumber>
    </recommendedName>
    <alternativeName>
        <fullName evidence="24">Inositol polyphosphate 4-phosphatase type I</fullName>
    </alternativeName>
    <alternativeName>
        <fullName evidence="23">Type I inositol 3,4-bisphosphate 4-phosphatase</fullName>
    </alternativeName>
</protein>
<keyword evidence="15" id="KW-0443">Lipid metabolism</keyword>
<evidence type="ECO:0000256" key="4">
    <source>
        <dbReference type="ARBA" id="ARBA00004496"/>
    </source>
</evidence>
<evidence type="ECO:0000259" key="26">
    <source>
        <dbReference type="PROSITE" id="PS50004"/>
    </source>
</evidence>
<evidence type="ECO:0000256" key="19">
    <source>
        <dbReference type="ARBA" id="ARBA00051770"/>
    </source>
</evidence>
<keyword evidence="9" id="KW-1003">Cell membrane</keyword>
<dbReference type="GO" id="GO:0016316">
    <property type="term" value="F:phosphatidylinositol-3,4-bisphosphate 4-phosphatase activity"/>
    <property type="evidence" value="ECO:0007669"/>
    <property type="project" value="UniProtKB-EC"/>
</dbReference>
<keyword evidence="12" id="KW-0967">Endosome</keyword>
<feature type="region of interest" description="Disordered" evidence="25">
    <location>
        <begin position="553"/>
        <end position="584"/>
    </location>
</feature>
<keyword evidence="14" id="KW-0770">Synapse</keyword>
<evidence type="ECO:0000256" key="11">
    <source>
        <dbReference type="ARBA" id="ARBA00022553"/>
    </source>
</evidence>
<dbReference type="UniPathway" id="UPA00944"/>
<dbReference type="InterPro" id="IPR035892">
    <property type="entry name" value="C2_domain_sf"/>
</dbReference>
<evidence type="ECO:0000256" key="25">
    <source>
        <dbReference type="SAM" id="MobiDB-lite"/>
    </source>
</evidence>
<evidence type="ECO:0000256" key="12">
    <source>
        <dbReference type="ARBA" id="ARBA00022753"/>
    </source>
</evidence>
<dbReference type="Pfam" id="PF00168">
    <property type="entry name" value="C2"/>
    <property type="match status" value="1"/>
</dbReference>
<evidence type="ECO:0000256" key="13">
    <source>
        <dbReference type="ARBA" id="ARBA00022801"/>
    </source>
</evidence>
<comment type="catalytic activity">
    <reaction evidence="19">
        <text>1D-myo-inositol 3,4-bisphosphate + H2O = 1D-myo-inositol 3-phosphate + phosphate</text>
        <dbReference type="Rhea" id="RHEA:43388"/>
        <dbReference type="ChEBI" id="CHEBI:15377"/>
        <dbReference type="ChEBI" id="CHEBI:43474"/>
        <dbReference type="ChEBI" id="CHEBI:58401"/>
        <dbReference type="ChEBI" id="CHEBI:83241"/>
    </reaction>
    <physiologicalReaction direction="left-to-right" evidence="19">
        <dbReference type="Rhea" id="RHEA:43389"/>
    </physiologicalReaction>
</comment>
<evidence type="ECO:0000256" key="6">
    <source>
        <dbReference type="ARBA" id="ARBA00004847"/>
    </source>
</evidence>
<dbReference type="GeneTree" id="ENSGT00940000157360"/>